<keyword evidence="1" id="KW-0433">Leucine-rich repeat</keyword>
<reference evidence="3" key="1">
    <citation type="submission" date="2025-08" db="UniProtKB">
        <authorList>
            <consortium name="Ensembl"/>
        </authorList>
    </citation>
    <scope>IDENTIFICATION</scope>
</reference>
<dbReference type="InterPro" id="IPR001611">
    <property type="entry name" value="Leu-rich_rpt"/>
</dbReference>
<sequence length="392" mass="42653">MQLGRSLRVGENAFENVANLTFLDLGGNRNLSLHPAALAGLAKLEVLLLDANGLGEEVLEGGYFRDLVSLRRLDLTGNRITRLRHDPTFQGLAMLSSLQLKLNRLETLCGDDLQHLAGRRLELLDLASNRLSYRAACPGPFRNLSLGTLDVSSNPWDVAGAERFFAGLDGAPIRHLRMQHSGAVGRGFGFHNLRGILASTFMGLFHSDVRSFDMSHGFLAELGPSSFAGLPGLHALILTSNQISQIDGDAFAGLQALQTLDLSHNLLGALYGEAFQPLRGCPLQHLSLRSNHLGIIQHNALAGLGFLRRLDLRDNALPRVPSGHLPTLQHLLLAQNRIDSAWGLGQLCRNLTHLDFSANRLRDLGQLWAQLGHLPNLRFLNASGNQLAVCSG</sequence>
<dbReference type="PRINTS" id="PR00019">
    <property type="entry name" value="LEURICHRPT"/>
</dbReference>
<evidence type="ECO:0000256" key="1">
    <source>
        <dbReference type="ARBA" id="ARBA00022614"/>
    </source>
</evidence>
<evidence type="ECO:0000256" key="2">
    <source>
        <dbReference type="ARBA" id="ARBA00022737"/>
    </source>
</evidence>
<evidence type="ECO:0000313" key="4">
    <source>
        <dbReference type="Proteomes" id="UP000694392"/>
    </source>
</evidence>
<reference evidence="3" key="2">
    <citation type="submission" date="2025-09" db="UniProtKB">
        <authorList>
            <consortium name="Ensembl"/>
        </authorList>
    </citation>
    <scope>IDENTIFICATION</scope>
</reference>
<dbReference type="SMART" id="SM00369">
    <property type="entry name" value="LRR_TYP"/>
    <property type="match status" value="10"/>
</dbReference>
<dbReference type="PANTHER" id="PTHR45617">
    <property type="entry name" value="LEUCINE RICH REPEAT FAMILY PROTEIN"/>
    <property type="match status" value="1"/>
</dbReference>
<dbReference type="Pfam" id="PF13855">
    <property type="entry name" value="LRR_8"/>
    <property type="match status" value="3"/>
</dbReference>
<dbReference type="Ensembl" id="ENSSPUT00000013366.1">
    <property type="protein sequence ID" value="ENSSPUP00000012541.1"/>
    <property type="gene ID" value="ENSSPUG00000009632.1"/>
</dbReference>
<dbReference type="Pfam" id="PF13516">
    <property type="entry name" value="LRR_6"/>
    <property type="match status" value="1"/>
</dbReference>
<keyword evidence="2" id="KW-0677">Repeat</keyword>
<accession>A0A8D0GQZ9</accession>
<evidence type="ECO:0000313" key="3">
    <source>
        <dbReference type="Ensembl" id="ENSSPUP00000012541.1"/>
    </source>
</evidence>
<dbReference type="PANTHER" id="PTHR45617:SF164">
    <property type="entry name" value="LEUCINE-RICH REPEAT-CONTAINING PROTEIN 32"/>
    <property type="match status" value="1"/>
</dbReference>
<dbReference type="AlphaFoldDB" id="A0A8D0GQZ9"/>
<dbReference type="GeneTree" id="ENSGT00940000162464"/>
<name>A0A8D0GQZ9_SPHPU</name>
<dbReference type="PROSITE" id="PS51450">
    <property type="entry name" value="LRR"/>
    <property type="match status" value="3"/>
</dbReference>
<dbReference type="SUPFAM" id="SSF52058">
    <property type="entry name" value="L domain-like"/>
    <property type="match status" value="2"/>
</dbReference>
<protein>
    <submittedName>
        <fullName evidence="3">Uncharacterized protein</fullName>
    </submittedName>
</protein>
<dbReference type="InterPro" id="IPR032675">
    <property type="entry name" value="LRR_dom_sf"/>
</dbReference>
<proteinExistence type="predicted"/>
<dbReference type="Proteomes" id="UP000694392">
    <property type="component" value="Unplaced"/>
</dbReference>
<organism evidence="3 4">
    <name type="scientific">Sphenodon punctatus</name>
    <name type="common">Tuatara</name>
    <name type="synonym">Hatteria punctata</name>
    <dbReference type="NCBI Taxonomy" id="8508"/>
    <lineage>
        <taxon>Eukaryota</taxon>
        <taxon>Metazoa</taxon>
        <taxon>Chordata</taxon>
        <taxon>Craniata</taxon>
        <taxon>Vertebrata</taxon>
        <taxon>Euteleostomi</taxon>
        <taxon>Lepidosauria</taxon>
        <taxon>Sphenodontia</taxon>
        <taxon>Sphenodontidae</taxon>
        <taxon>Sphenodon</taxon>
    </lineage>
</organism>
<dbReference type="InterPro" id="IPR003591">
    <property type="entry name" value="Leu-rich_rpt_typical-subtyp"/>
</dbReference>
<keyword evidence="4" id="KW-1185">Reference proteome</keyword>
<dbReference type="Gene3D" id="3.80.10.10">
    <property type="entry name" value="Ribonuclease Inhibitor"/>
    <property type="match status" value="3"/>
</dbReference>